<dbReference type="PATRIC" id="fig|1095749.3.peg.291"/>
<evidence type="ECO:0000256" key="7">
    <source>
        <dbReference type="ARBA" id="ARBA00022801"/>
    </source>
</evidence>
<dbReference type="GO" id="GO:0051536">
    <property type="term" value="F:iron-sulfur cluster binding"/>
    <property type="evidence" value="ECO:0007669"/>
    <property type="project" value="UniProtKB-KW"/>
</dbReference>
<evidence type="ECO:0000256" key="8">
    <source>
        <dbReference type="ARBA" id="ARBA00022839"/>
    </source>
</evidence>
<comment type="cofactor">
    <cofactor evidence="1">
        <name>[4Fe-4S] cluster</name>
        <dbReference type="ChEBI" id="CHEBI:49883"/>
    </cofactor>
</comment>
<protein>
    <recommendedName>
        <fullName evidence="4 13">CRISPR-associated exonuclease Cas4</fullName>
        <ecNumber evidence="3 13">3.1.12.1</ecNumber>
    </recommendedName>
</protein>
<dbReference type="GO" id="GO:0051607">
    <property type="term" value="P:defense response to virus"/>
    <property type="evidence" value="ECO:0007669"/>
    <property type="project" value="UniProtKB-KW"/>
</dbReference>
<comment type="similarity">
    <text evidence="2 13">Belongs to the CRISPR-associated exonuclease Cas4 family.</text>
</comment>
<dbReference type="GO" id="GO:0046872">
    <property type="term" value="F:metal ion binding"/>
    <property type="evidence" value="ECO:0007669"/>
    <property type="project" value="UniProtKB-KW"/>
</dbReference>
<evidence type="ECO:0000256" key="6">
    <source>
        <dbReference type="ARBA" id="ARBA00022723"/>
    </source>
</evidence>
<dbReference type="OrthoDB" id="9781776at2"/>
<dbReference type="Proteomes" id="UP000006457">
    <property type="component" value="Unassembled WGS sequence"/>
</dbReference>
<accession>I3DIS2</accession>
<evidence type="ECO:0000256" key="5">
    <source>
        <dbReference type="ARBA" id="ARBA00022722"/>
    </source>
</evidence>
<proteinExistence type="inferred from homology"/>
<dbReference type="InterPro" id="IPR011604">
    <property type="entry name" value="PDDEXK-like_dom_sf"/>
</dbReference>
<dbReference type="PANTHER" id="PTHR36531">
    <property type="entry name" value="CRISPR-ASSOCIATED EXONUCLEASE CAS4"/>
    <property type="match status" value="1"/>
</dbReference>
<dbReference type="InterPro" id="IPR013343">
    <property type="entry name" value="CRISPR-assoc_prot_Cas4"/>
</dbReference>
<keyword evidence="9 13" id="KW-0408">Iron</keyword>
<feature type="domain" description="DUF83" evidence="14">
    <location>
        <begin position="6"/>
        <end position="181"/>
    </location>
</feature>
<dbReference type="Gene3D" id="3.90.320.10">
    <property type="match status" value="1"/>
</dbReference>
<comment type="function">
    <text evidence="13">CRISPR (clustered regularly interspaced short palindromic repeat) is an adaptive immune system that provides protection against mobile genetic elements (viruses, transposable elements and conjugative plasmids). CRISPR clusters contain sequences complementary to antecedent mobile elements and target invading nucleic acids. CRISPR clusters are transcribed and processed into CRISPR RNA (crRNA).</text>
</comment>
<dbReference type="eggNOG" id="COG1468">
    <property type="taxonomic scope" value="Bacteria"/>
</dbReference>
<gene>
    <name evidence="15" type="primary">cas4</name>
    <name evidence="15" type="ORF">HMPREF1052_0058</name>
</gene>
<dbReference type="AlphaFoldDB" id="I3DIS2"/>
<dbReference type="EC" id="3.1.12.1" evidence="3 13"/>
<evidence type="ECO:0000256" key="4">
    <source>
        <dbReference type="ARBA" id="ARBA00020049"/>
    </source>
</evidence>
<keyword evidence="7 13" id="KW-0378">Hydrolase</keyword>
<reference evidence="15 16" key="1">
    <citation type="submission" date="2012-03" db="EMBL/GenBank/DDBJ databases">
        <authorList>
            <person name="Harkins D.M."/>
            <person name="Madupu R."/>
            <person name="Durkin A.S."/>
            <person name="Torralba M."/>
            <person name="Methe B."/>
            <person name="Sutton G.G."/>
            <person name="Nelson K.E."/>
        </authorList>
    </citation>
    <scope>NUCLEOTIDE SEQUENCE [LARGE SCALE GENOMIC DNA]</scope>
    <source>
        <strain evidence="15 16">CCUG 2042</strain>
    </source>
</reference>
<evidence type="ECO:0000256" key="9">
    <source>
        <dbReference type="ARBA" id="ARBA00023004"/>
    </source>
</evidence>
<name>I3DIS2_9PAST</name>
<organism evidence="15 16">
    <name type="scientific">Pasteurella bettyae CCUG 2042</name>
    <dbReference type="NCBI Taxonomy" id="1095749"/>
    <lineage>
        <taxon>Bacteria</taxon>
        <taxon>Pseudomonadati</taxon>
        <taxon>Pseudomonadota</taxon>
        <taxon>Gammaproteobacteria</taxon>
        <taxon>Pasteurellales</taxon>
        <taxon>Pasteurellaceae</taxon>
        <taxon>Pasteurella</taxon>
    </lineage>
</organism>
<evidence type="ECO:0000256" key="2">
    <source>
        <dbReference type="ARBA" id="ARBA00009189"/>
    </source>
</evidence>
<keyword evidence="16" id="KW-1185">Reference proteome</keyword>
<evidence type="ECO:0000313" key="15">
    <source>
        <dbReference type="EMBL" id="EIJ71615.1"/>
    </source>
</evidence>
<evidence type="ECO:0000259" key="14">
    <source>
        <dbReference type="Pfam" id="PF01930"/>
    </source>
</evidence>
<dbReference type="EMBL" id="AJSX01000007">
    <property type="protein sequence ID" value="EIJ71615.1"/>
    <property type="molecule type" value="Genomic_DNA"/>
</dbReference>
<keyword evidence="8 13" id="KW-0269">Exonuclease</keyword>
<evidence type="ECO:0000256" key="11">
    <source>
        <dbReference type="ARBA" id="ARBA00023118"/>
    </source>
</evidence>
<dbReference type="NCBIfam" id="TIGR00372">
    <property type="entry name" value="cas4"/>
    <property type="match status" value="1"/>
</dbReference>
<keyword evidence="6 13" id="KW-0479">Metal-binding</keyword>
<dbReference type="RefSeq" id="WP_005759260.1">
    <property type="nucleotide sequence ID" value="NZ_AJSX01000007.1"/>
</dbReference>
<keyword evidence="11 13" id="KW-0051">Antiviral defense</keyword>
<comment type="cofactor">
    <cofactor evidence="13">
        <name>iron-sulfur cluster</name>
        <dbReference type="ChEBI" id="CHEBI:30408"/>
    </cofactor>
</comment>
<dbReference type="InterPro" id="IPR022765">
    <property type="entry name" value="Dna2/Cas4_DUF83"/>
</dbReference>
<evidence type="ECO:0000256" key="12">
    <source>
        <dbReference type="ARBA" id="ARBA00023211"/>
    </source>
</evidence>
<keyword evidence="5 13" id="KW-0540">Nuclease</keyword>
<evidence type="ECO:0000256" key="1">
    <source>
        <dbReference type="ARBA" id="ARBA00001966"/>
    </source>
</evidence>
<evidence type="ECO:0000313" key="16">
    <source>
        <dbReference type="Proteomes" id="UP000006457"/>
    </source>
</evidence>
<dbReference type="PANTHER" id="PTHR36531:SF6">
    <property type="entry name" value="DNA REPLICATION ATP-DEPENDENT HELICASE_NUCLEASE DNA2"/>
    <property type="match status" value="1"/>
</dbReference>
<comment type="caution">
    <text evidence="15">The sequence shown here is derived from an EMBL/GenBank/DDBJ whole genome shotgun (WGS) entry which is preliminary data.</text>
</comment>
<dbReference type="InterPro" id="IPR051827">
    <property type="entry name" value="Cas4_exonuclease"/>
</dbReference>
<sequence>MPISLSALQHYAFCPRQCALIHNEQLWAENFLTAQGNILHERVDSGEPETRKGVRFERAVLVSSEKLDLAGKLDLLEVELSTGQLRPVEYKRGKPKPTNWDKIQLCSQAICLEEMKGIEITEGALWYGQTRHREIVPFSTALRTETLQAIEAVQTLLASGVTPQPVYAKRCKACSLMDLCQPQLLQKDRSKAYIEQLFTENDDA</sequence>
<evidence type="ECO:0000256" key="10">
    <source>
        <dbReference type="ARBA" id="ARBA00023014"/>
    </source>
</evidence>
<keyword evidence="12 13" id="KW-0464">Manganese</keyword>
<dbReference type="GO" id="GO:0004527">
    <property type="term" value="F:exonuclease activity"/>
    <property type="evidence" value="ECO:0007669"/>
    <property type="project" value="UniProtKB-KW"/>
</dbReference>
<keyword evidence="10 13" id="KW-0411">Iron-sulfur</keyword>
<evidence type="ECO:0000256" key="3">
    <source>
        <dbReference type="ARBA" id="ARBA00012768"/>
    </source>
</evidence>
<evidence type="ECO:0000256" key="13">
    <source>
        <dbReference type="RuleBase" id="RU365022"/>
    </source>
</evidence>
<dbReference type="Pfam" id="PF01930">
    <property type="entry name" value="Cas_Cas4"/>
    <property type="match status" value="1"/>
</dbReference>
<comment type="cofactor">
    <cofactor evidence="13">
        <name>Mg(2+)</name>
        <dbReference type="ChEBI" id="CHEBI:18420"/>
    </cofactor>
    <cofactor evidence="13">
        <name>Mn(2+)</name>
        <dbReference type="ChEBI" id="CHEBI:29035"/>
    </cofactor>
    <text evidence="13">Mg(2+) or Mn(2+) required for ssDNA cleavage activity.</text>
</comment>